<dbReference type="SMART" id="SM00105">
    <property type="entry name" value="ArfGap"/>
    <property type="match status" value="1"/>
</dbReference>
<organism evidence="7 8">
    <name type="scientific">Perilla frutescens var. hirtella</name>
    <name type="common">Perilla citriodora</name>
    <name type="synonym">Perilla setoyensis</name>
    <dbReference type="NCBI Taxonomy" id="608512"/>
    <lineage>
        <taxon>Eukaryota</taxon>
        <taxon>Viridiplantae</taxon>
        <taxon>Streptophyta</taxon>
        <taxon>Embryophyta</taxon>
        <taxon>Tracheophyta</taxon>
        <taxon>Spermatophyta</taxon>
        <taxon>Magnoliopsida</taxon>
        <taxon>eudicotyledons</taxon>
        <taxon>Gunneridae</taxon>
        <taxon>Pentapetalae</taxon>
        <taxon>asterids</taxon>
        <taxon>lamiids</taxon>
        <taxon>Lamiales</taxon>
        <taxon>Lamiaceae</taxon>
        <taxon>Nepetoideae</taxon>
        <taxon>Elsholtzieae</taxon>
        <taxon>Perilla</taxon>
    </lineage>
</organism>
<keyword evidence="2 4" id="KW-0863">Zinc-finger</keyword>
<feature type="compositionally biased region" description="Polar residues" evidence="5">
    <location>
        <begin position="261"/>
        <end position="271"/>
    </location>
</feature>
<dbReference type="SUPFAM" id="SSF57863">
    <property type="entry name" value="ArfGap/RecO-like zinc finger"/>
    <property type="match status" value="1"/>
</dbReference>
<accession>A0AAD4IN11</accession>
<dbReference type="EMBL" id="SDAM02029598">
    <property type="protein sequence ID" value="KAH6755584.1"/>
    <property type="molecule type" value="Genomic_DNA"/>
</dbReference>
<dbReference type="CDD" id="cd08838">
    <property type="entry name" value="ArfGap_AGFG"/>
    <property type="match status" value="1"/>
</dbReference>
<dbReference type="Pfam" id="PF01412">
    <property type="entry name" value="ArfGap"/>
    <property type="match status" value="1"/>
</dbReference>
<gene>
    <name evidence="7" type="ORF">C2S53_011151</name>
</gene>
<dbReference type="FunFam" id="1.10.220.150:FF:000005">
    <property type="entry name" value="Arf-GAP domain and FG repeat-containing protein 1"/>
    <property type="match status" value="1"/>
</dbReference>
<evidence type="ECO:0000256" key="4">
    <source>
        <dbReference type="PROSITE-ProRule" id="PRU00288"/>
    </source>
</evidence>
<keyword evidence="1" id="KW-0479">Metal-binding</keyword>
<dbReference type="Proteomes" id="UP001190926">
    <property type="component" value="Unassembled WGS sequence"/>
</dbReference>
<dbReference type="Gene3D" id="1.10.220.150">
    <property type="entry name" value="Arf GTPase activating protein"/>
    <property type="match status" value="1"/>
</dbReference>
<dbReference type="InterPro" id="IPR037278">
    <property type="entry name" value="ARFGAP/RecO"/>
</dbReference>
<feature type="compositionally biased region" description="Polar residues" evidence="5">
    <location>
        <begin position="339"/>
        <end position="371"/>
    </location>
</feature>
<evidence type="ECO:0000256" key="2">
    <source>
        <dbReference type="ARBA" id="ARBA00022771"/>
    </source>
</evidence>
<feature type="region of interest" description="Disordered" evidence="5">
    <location>
        <begin position="209"/>
        <end position="277"/>
    </location>
</feature>
<dbReference type="PANTHER" id="PTHR46085">
    <property type="entry name" value="ARFGAP/RECO-RELATED"/>
    <property type="match status" value="1"/>
</dbReference>
<dbReference type="GO" id="GO:0008270">
    <property type="term" value="F:zinc ion binding"/>
    <property type="evidence" value="ECO:0007669"/>
    <property type="project" value="UniProtKB-KW"/>
</dbReference>
<keyword evidence="8" id="KW-1185">Reference proteome</keyword>
<evidence type="ECO:0000256" key="1">
    <source>
        <dbReference type="ARBA" id="ARBA00022723"/>
    </source>
</evidence>
<dbReference type="InterPro" id="IPR038508">
    <property type="entry name" value="ArfGAP_dom_sf"/>
</dbReference>
<dbReference type="PANTHER" id="PTHR46085:SF4">
    <property type="entry name" value="ADP-RIBOSYLATION FACTOR GTPASE-ACTIVATING PROTEIN AGD14-RELATED"/>
    <property type="match status" value="1"/>
</dbReference>
<comment type="caution">
    <text evidence="7">The sequence shown here is derived from an EMBL/GenBank/DDBJ whole genome shotgun (WGS) entry which is preliminary data.</text>
</comment>
<feature type="compositionally biased region" description="Low complexity" evidence="5">
    <location>
        <begin position="372"/>
        <end position="383"/>
    </location>
</feature>
<evidence type="ECO:0000256" key="5">
    <source>
        <dbReference type="SAM" id="MobiDB-lite"/>
    </source>
</evidence>
<feature type="compositionally biased region" description="Basic and acidic residues" evidence="5">
    <location>
        <begin position="249"/>
        <end position="260"/>
    </location>
</feature>
<dbReference type="AlphaFoldDB" id="A0AAD4IN11"/>
<reference evidence="7 8" key="1">
    <citation type="journal article" date="2021" name="Nat. Commun.">
        <title>Incipient diploidization of the medicinal plant Perilla within 10,000 years.</title>
        <authorList>
            <person name="Zhang Y."/>
            <person name="Shen Q."/>
            <person name="Leng L."/>
            <person name="Zhang D."/>
            <person name="Chen S."/>
            <person name="Shi Y."/>
            <person name="Ning Z."/>
            <person name="Chen S."/>
        </authorList>
    </citation>
    <scope>NUCLEOTIDE SEQUENCE [LARGE SCALE GENOMIC DNA]</scope>
    <source>
        <strain evidence="8">cv. PC099</strain>
    </source>
</reference>
<dbReference type="PROSITE" id="PS50115">
    <property type="entry name" value="ARFGAP"/>
    <property type="match status" value="1"/>
</dbReference>
<dbReference type="PRINTS" id="PR00405">
    <property type="entry name" value="REVINTRACTNG"/>
</dbReference>
<dbReference type="GO" id="GO:0005096">
    <property type="term" value="F:GTPase activator activity"/>
    <property type="evidence" value="ECO:0007669"/>
    <property type="project" value="InterPro"/>
</dbReference>
<name>A0AAD4IN11_PERFH</name>
<feature type="region of interest" description="Disordered" evidence="5">
    <location>
        <begin position="339"/>
        <end position="388"/>
    </location>
</feature>
<evidence type="ECO:0000259" key="6">
    <source>
        <dbReference type="PROSITE" id="PS50115"/>
    </source>
</evidence>
<sequence length="683" mass="74541">MNSKREEERNEKIIRGLIKLPPNRRCINCNSLGPQYVCTNFWTFICTTCSGIHREFTHRVKSVSMAKFTFQEVDALQKGGNQRARELFLKAWDPQRSRLPDNSNIDKLRDFIRNVYVDKKYSLDKSSDRPPRDPQSLRSNEDEMRRASSYHSFSQSPPYDFQYEERRYGRPAPSLTRKSGSDRGLYEGKLAGFLSPARLSDYANDDRFANEGSYPRMSDYSGSGRSDLFRSDVLSPSSQRDTGSPSSETSREVPSLHKSDANSSKLHPQRTSSLGSFESFDSSSMSVYSLSFPELGSELGHSAEVSHDKSASVPSLPQSSVSVTFDGLDLFSRPFAPQNVSSIPPTGSNSQSPESLAQSVNVVQQSPTSSNPSFSEQQPSQIPQPSPLDLFTWSQEQSAASNNGKASDVMMPNDGGWATFDMPQNIAPMGTENSAPAAVPSSDGSDRGKFNPFSIDQSSYQHSAGQEPSASAFNFGLESLKTVETTINGNHFWNAFDAAAEGHPTQDVLKINEQAALHSASDADKSPVDVRYESLSNYGSIATPNESELPSSSLSSHFNATLNDFPVYSAEAGVHSFVTDRKLTNPFDLPYDSGMESTNTSQFWNMSPLQVALPNLQMPVSYVDEVNQSWFPKNSVPSFVPGGVSFDSSSGSLGFMAGQAANTSISSIPAQAPAASVGGNPFA</sequence>
<feature type="domain" description="Arf-GAP" evidence="6">
    <location>
        <begin position="11"/>
        <end position="129"/>
    </location>
</feature>
<protein>
    <recommendedName>
        <fullName evidence="6">Arf-GAP domain-containing protein</fullName>
    </recommendedName>
</protein>
<feature type="compositionally biased region" description="Polar residues" evidence="5">
    <location>
        <begin position="234"/>
        <end position="248"/>
    </location>
</feature>
<feature type="compositionally biased region" description="Basic and acidic residues" evidence="5">
    <location>
        <begin position="123"/>
        <end position="132"/>
    </location>
</feature>
<evidence type="ECO:0000313" key="8">
    <source>
        <dbReference type="Proteomes" id="UP001190926"/>
    </source>
</evidence>
<dbReference type="InterPro" id="IPR044820">
    <property type="entry name" value="AGD14-like"/>
</dbReference>
<evidence type="ECO:0000313" key="7">
    <source>
        <dbReference type="EMBL" id="KAH6755584.1"/>
    </source>
</evidence>
<evidence type="ECO:0000256" key="3">
    <source>
        <dbReference type="ARBA" id="ARBA00022833"/>
    </source>
</evidence>
<keyword evidence="3" id="KW-0862">Zinc</keyword>
<dbReference type="InterPro" id="IPR001164">
    <property type="entry name" value="ArfGAP_dom"/>
</dbReference>
<feature type="region of interest" description="Disordered" evidence="5">
    <location>
        <begin position="123"/>
        <end position="182"/>
    </location>
</feature>
<proteinExistence type="predicted"/>